<name>A0ABM8LM66_9BURK</name>
<gene>
    <name evidence="1" type="ORF">LMG3415_05652</name>
</gene>
<comment type="caution">
    <text evidence="1">The sequence shown here is derived from an EMBL/GenBank/DDBJ whole genome shotgun (WGS) entry which is preliminary data.</text>
</comment>
<proteinExistence type="predicted"/>
<accession>A0ABM8LM66</accession>
<reference evidence="1 2" key="1">
    <citation type="submission" date="2020-04" db="EMBL/GenBank/DDBJ databases">
        <authorList>
            <person name="De Canck E."/>
        </authorList>
    </citation>
    <scope>NUCLEOTIDE SEQUENCE [LARGE SCALE GENOMIC DNA]</scope>
    <source>
        <strain evidence="1 2">LMG 3415</strain>
    </source>
</reference>
<dbReference type="Proteomes" id="UP000507140">
    <property type="component" value="Unassembled WGS sequence"/>
</dbReference>
<organism evidence="1 2">
    <name type="scientific">Achromobacter mucicolens</name>
    <dbReference type="NCBI Taxonomy" id="1389922"/>
    <lineage>
        <taxon>Bacteria</taxon>
        <taxon>Pseudomonadati</taxon>
        <taxon>Pseudomonadota</taxon>
        <taxon>Betaproteobacteria</taxon>
        <taxon>Burkholderiales</taxon>
        <taxon>Alcaligenaceae</taxon>
        <taxon>Achromobacter</taxon>
    </lineage>
</organism>
<evidence type="ECO:0000313" key="1">
    <source>
        <dbReference type="EMBL" id="CAB3922297.1"/>
    </source>
</evidence>
<protein>
    <submittedName>
        <fullName evidence="1">Uncharacterized protein</fullName>
    </submittedName>
</protein>
<dbReference type="EMBL" id="CADIKR010000010">
    <property type="protein sequence ID" value="CAB3922297.1"/>
    <property type="molecule type" value="Genomic_DNA"/>
</dbReference>
<sequence length="32" mass="3732">MDVAVLFARQDSTYKTLPDVDEFDAERDARTR</sequence>
<evidence type="ECO:0000313" key="2">
    <source>
        <dbReference type="Proteomes" id="UP000507140"/>
    </source>
</evidence>
<keyword evidence="2" id="KW-1185">Reference proteome</keyword>